<gene>
    <name evidence="1" type="ORF">LCGC14_2509600</name>
</gene>
<dbReference type="AlphaFoldDB" id="A0A0F9AZH9"/>
<reference evidence="1" key="1">
    <citation type="journal article" date="2015" name="Nature">
        <title>Complex archaea that bridge the gap between prokaryotes and eukaryotes.</title>
        <authorList>
            <person name="Spang A."/>
            <person name="Saw J.H."/>
            <person name="Jorgensen S.L."/>
            <person name="Zaremba-Niedzwiedzka K."/>
            <person name="Martijn J."/>
            <person name="Lind A.E."/>
            <person name="van Eijk R."/>
            <person name="Schleper C."/>
            <person name="Guy L."/>
            <person name="Ettema T.J."/>
        </authorList>
    </citation>
    <scope>NUCLEOTIDE SEQUENCE</scope>
</reference>
<dbReference type="EMBL" id="LAZR01040220">
    <property type="protein sequence ID" value="KKL15039.1"/>
    <property type="molecule type" value="Genomic_DNA"/>
</dbReference>
<protein>
    <submittedName>
        <fullName evidence="1">Uncharacterized protein</fullName>
    </submittedName>
</protein>
<comment type="caution">
    <text evidence="1">The sequence shown here is derived from an EMBL/GenBank/DDBJ whole genome shotgun (WGS) entry which is preliminary data.</text>
</comment>
<organism evidence="1">
    <name type="scientific">marine sediment metagenome</name>
    <dbReference type="NCBI Taxonomy" id="412755"/>
    <lineage>
        <taxon>unclassified sequences</taxon>
        <taxon>metagenomes</taxon>
        <taxon>ecological metagenomes</taxon>
    </lineage>
</organism>
<accession>A0A0F9AZH9</accession>
<evidence type="ECO:0000313" key="1">
    <source>
        <dbReference type="EMBL" id="KKL15039.1"/>
    </source>
</evidence>
<sequence length="350" mass="39154">LLLGLVKQFNLDLTGLTVYTEAASGHYLFTPILAAMAGTEFVYGQTRDSHFGFAKDIENNTLEIAQMMGVSNRIKILTQRSHSALAESDIITNSGFVRPIDEDLIGGLKTSAVIPLMWETWEYRESDFDLKYCKKRDILVLGTNERHPACDMSSYIGWLSLKLIFELGFDGGHVLVLGNAPIPVGPIVEYMRRVNIDVTWVSAKDDGDLRYEEVYSHFQSKGARYDVMIIAEHENSLLLLGRDGILDIEMIRTINPDLKIGVICGNINAEELENSGLLYLPKEILPFGYISYQTYMLGERPVLNLYTAGLKVGEAMARARLKGLSPRDSAIYVLKNSPAMDFEGELAWVQ</sequence>
<feature type="non-terminal residue" evidence="1">
    <location>
        <position position="1"/>
    </location>
</feature>
<proteinExistence type="predicted"/>
<name>A0A0F9AZH9_9ZZZZ</name>